<dbReference type="Gene3D" id="4.10.60.10">
    <property type="entry name" value="Zinc finger, CCHC-type"/>
    <property type="match status" value="1"/>
</dbReference>
<keyword evidence="5" id="KW-0695">RNA-directed DNA polymerase</keyword>
<keyword evidence="1" id="KW-0479">Metal-binding</keyword>
<dbReference type="EMBL" id="M93691">
    <property type="protein sequence ID" value="AAA29366.1"/>
    <property type="molecule type" value="Genomic_DNA"/>
</dbReference>
<dbReference type="SMART" id="SM00343">
    <property type="entry name" value="ZnF_C2HC"/>
    <property type="match status" value="2"/>
</dbReference>
<name>V9GZG0_ANOGA</name>
<accession>V9GZG0</accession>
<dbReference type="GO" id="GO:0003964">
    <property type="term" value="F:RNA-directed DNA polymerase activity"/>
    <property type="evidence" value="ECO:0007669"/>
    <property type="project" value="UniProtKB-KW"/>
</dbReference>
<reference evidence="5" key="1">
    <citation type="journal article" date="1992" name="Mol. Cell. Biol.">
        <title>Distinct families of site-specific retrotransposons occupy identical positions in the rRNA genes of Anopheles gambiae.</title>
        <authorList>
            <person name="Besansky N.J."/>
            <person name="Paskewitz S.M."/>
            <person name="Hamm D.M."/>
            <person name="Collins F.H."/>
        </authorList>
    </citation>
    <scope>NUCLEOTIDE SEQUENCE</scope>
</reference>
<keyword evidence="5" id="KW-0808">Transferase</keyword>
<keyword evidence="5" id="KW-0548">Nucleotidyltransferase</keyword>
<feature type="domain" description="CCHC-type" evidence="4">
    <location>
        <begin position="507"/>
        <end position="523"/>
    </location>
</feature>
<dbReference type="GO" id="GO:0008270">
    <property type="term" value="F:zinc ion binding"/>
    <property type="evidence" value="ECO:0007669"/>
    <property type="project" value="UniProtKB-KW"/>
</dbReference>
<proteinExistence type="predicted"/>
<keyword evidence="1" id="KW-0863">Zinc-finger</keyword>
<keyword evidence="2" id="KW-0175">Coiled coil</keyword>
<dbReference type="GO" id="GO:0003676">
    <property type="term" value="F:nucleic acid binding"/>
    <property type="evidence" value="ECO:0007669"/>
    <property type="project" value="InterPro"/>
</dbReference>
<evidence type="ECO:0000313" key="5">
    <source>
        <dbReference type="EMBL" id="AAA29366.1"/>
    </source>
</evidence>
<feature type="region of interest" description="Disordered" evidence="3">
    <location>
        <begin position="1"/>
        <end position="50"/>
    </location>
</feature>
<evidence type="ECO:0000256" key="1">
    <source>
        <dbReference type="PROSITE-ProRule" id="PRU00047"/>
    </source>
</evidence>
<sequence length="574" mass="63581">TPELKRKPTSSCSRSPARRRRIQGHSDPLGHSTPGSFDPQGYFTPPIANVGYRDGSTREIDPLGARATSVDCRTSLAPCSKLFAAEPRVALPKLSATGASKPIAEPKAASATPAPELELLRATIQRLEEQNCAMKEQNAKLLEQITGMCQLLQEEKEEAKRREEKLEAQMEKLAAAHQRDRDVLNSLLAAKVGGGQPSASPRQPPTPLPRRSSAQPQQQQQQQQRNQHEQEQPRASTSRAVMPPRSEALTAVRGDVVPELTYSEVVRRRYRGKATGKPRSQQQPQQQQQQRQLQRQAVGIAQHQQQQQQRQPQRQAVAGSQQQQQERMQQQQQLQRKRKPRPDIIEVSPSEGETWDGIYDKVRKAIRLDAAHSEMKGHIKQGRRTHARLLRMELSKTANAPLMLEGVRKIIGDAGVSRLVTEMGELLVVDIDPLATEEDIIAALDAKIGASAGVVSASIWELPDGSKRARIRLPVKSARQLEGLKLFLCDCVSKVRAAPPTPPERQRCFRCLEMGHIASNCRSTADRQNLCIRCGLTGHKARSCQNEAKCALCGGAHHIGHSECARSAQRCSRP</sequence>
<feature type="domain" description="CCHC-type" evidence="4">
    <location>
        <begin position="531"/>
        <end position="546"/>
    </location>
</feature>
<feature type="coiled-coil region" evidence="2">
    <location>
        <begin position="120"/>
        <end position="179"/>
    </location>
</feature>
<dbReference type="VEuPathDB" id="VectorBase:AGAMI1_012273"/>
<evidence type="ECO:0000256" key="2">
    <source>
        <dbReference type="SAM" id="Coils"/>
    </source>
</evidence>
<feature type="compositionally biased region" description="Low complexity" evidence="3">
    <location>
        <begin position="281"/>
        <end position="334"/>
    </location>
</feature>
<evidence type="ECO:0000256" key="3">
    <source>
        <dbReference type="SAM" id="MobiDB-lite"/>
    </source>
</evidence>
<keyword evidence="1" id="KW-0862">Zinc</keyword>
<dbReference type="InterPro" id="IPR036875">
    <property type="entry name" value="Znf_CCHC_sf"/>
</dbReference>
<feature type="region of interest" description="Disordered" evidence="3">
    <location>
        <begin position="271"/>
        <end position="351"/>
    </location>
</feature>
<dbReference type="PROSITE" id="PS50158">
    <property type="entry name" value="ZF_CCHC"/>
    <property type="match status" value="2"/>
</dbReference>
<dbReference type="SUPFAM" id="SSF57756">
    <property type="entry name" value="Retrovirus zinc finger-like domains"/>
    <property type="match status" value="1"/>
</dbReference>
<dbReference type="AlphaFoldDB" id="V9GZG0"/>
<protein>
    <recommendedName>
        <fullName evidence="4">CCHC-type domain-containing protein</fullName>
    </recommendedName>
</protein>
<dbReference type="InterPro" id="IPR001878">
    <property type="entry name" value="Znf_CCHC"/>
</dbReference>
<feature type="compositionally biased region" description="Low complexity" evidence="3">
    <location>
        <begin position="215"/>
        <end position="225"/>
    </location>
</feature>
<organism evidence="5">
    <name type="scientific">Anopheles gambiae</name>
    <name type="common">African malaria mosquito</name>
    <dbReference type="NCBI Taxonomy" id="7165"/>
    <lineage>
        <taxon>Eukaryota</taxon>
        <taxon>Metazoa</taxon>
        <taxon>Ecdysozoa</taxon>
        <taxon>Arthropoda</taxon>
        <taxon>Hexapoda</taxon>
        <taxon>Insecta</taxon>
        <taxon>Pterygota</taxon>
        <taxon>Neoptera</taxon>
        <taxon>Endopterygota</taxon>
        <taxon>Diptera</taxon>
        <taxon>Nematocera</taxon>
        <taxon>Culicoidea</taxon>
        <taxon>Culicidae</taxon>
        <taxon>Anophelinae</taxon>
        <taxon>Anopheles</taxon>
    </lineage>
</organism>
<feature type="non-terminal residue" evidence="5">
    <location>
        <position position="1"/>
    </location>
</feature>
<evidence type="ECO:0000259" key="4">
    <source>
        <dbReference type="PROSITE" id="PS50158"/>
    </source>
</evidence>
<feature type="region of interest" description="Disordered" evidence="3">
    <location>
        <begin position="191"/>
        <end position="253"/>
    </location>
</feature>